<sequence>MNDRELIEKHIPIAEFISEILGDNCEVLIHDVTNPNHSVIFIKNGHLSGRRIGAPITNLVLNIIQNKSYKNKDFVANYKAEGNLKNFRSASYFIKNEKNEIVGAICINIDIEEYNNVKKLMDKLCFISNDSAKEIEDIKTQEQFYDNVDDILNTMIYDVIRDINIDPQRMSADEKIYVVKQLYDKGTFNLKGAVLEVAKALQVSEPTIYRYLNKFKSSH</sequence>
<accession>A0A0E3GPQ4</accession>
<protein>
    <submittedName>
        <fullName evidence="3">YheO domain protein</fullName>
    </submittedName>
</protein>
<dbReference type="KEGG" id="csq:CSCA_0101"/>
<dbReference type="AlphaFoldDB" id="A0A0E3GPQ4"/>
<dbReference type="InterPro" id="IPR013559">
    <property type="entry name" value="YheO"/>
</dbReference>
<dbReference type="STRING" id="1548.CSCA_0101"/>
<gene>
    <name evidence="3" type="ORF">CSCA_0101</name>
</gene>
<evidence type="ECO:0000313" key="4">
    <source>
        <dbReference type="Proteomes" id="UP000033115"/>
    </source>
</evidence>
<evidence type="ECO:0000313" key="3">
    <source>
        <dbReference type="EMBL" id="AKA67226.1"/>
    </source>
</evidence>
<evidence type="ECO:0000259" key="1">
    <source>
        <dbReference type="Pfam" id="PF08348"/>
    </source>
</evidence>
<keyword evidence="4" id="KW-1185">Reference proteome</keyword>
<dbReference type="Proteomes" id="UP000033115">
    <property type="component" value="Chromosome"/>
</dbReference>
<dbReference type="Pfam" id="PF13309">
    <property type="entry name" value="HTH_22"/>
    <property type="match status" value="1"/>
</dbReference>
<dbReference type="HOGENOM" id="CLU_080179_2_0_9"/>
<dbReference type="EMBL" id="CP009933">
    <property type="protein sequence ID" value="AKA67226.1"/>
    <property type="molecule type" value="Genomic_DNA"/>
</dbReference>
<reference evidence="3 4" key="1">
    <citation type="journal article" date="2015" name="J. Biotechnol.">
        <title>Complete genome sequence of a malodorant-producing acetogen, Clostridium scatologenes ATCC 25775(T).</title>
        <authorList>
            <person name="Zhu Z."/>
            <person name="Guo T."/>
            <person name="Zheng H."/>
            <person name="Song T."/>
            <person name="Ouyang P."/>
            <person name="Xie J."/>
        </authorList>
    </citation>
    <scope>NUCLEOTIDE SEQUENCE [LARGE SCALE GENOMIC DNA]</scope>
    <source>
        <strain evidence="3 4">ATCC 25775</strain>
    </source>
</reference>
<dbReference type="InterPro" id="IPR039446">
    <property type="entry name" value="DauR-like"/>
</dbReference>
<dbReference type="InterPro" id="IPR039445">
    <property type="entry name" value="DauR-like_HTH"/>
</dbReference>
<evidence type="ECO:0000259" key="2">
    <source>
        <dbReference type="Pfam" id="PF13309"/>
    </source>
</evidence>
<dbReference type="PANTHER" id="PTHR35568:SF1">
    <property type="entry name" value="TRANSCRIPTIONAL REGULATOR DAUR"/>
    <property type="match status" value="1"/>
</dbReference>
<name>A0A0E3GPQ4_CLOSL</name>
<feature type="domain" description="Transcriptional regulator DauR-like HTH" evidence="2">
    <location>
        <begin position="152"/>
        <end position="213"/>
    </location>
</feature>
<dbReference type="PANTHER" id="PTHR35568">
    <property type="entry name" value="TRANSCRIPTIONAL REGULATOR DAUR"/>
    <property type="match status" value="1"/>
</dbReference>
<organism evidence="3 4">
    <name type="scientific">Clostridium scatologenes</name>
    <dbReference type="NCBI Taxonomy" id="1548"/>
    <lineage>
        <taxon>Bacteria</taxon>
        <taxon>Bacillati</taxon>
        <taxon>Bacillota</taxon>
        <taxon>Clostridia</taxon>
        <taxon>Eubacteriales</taxon>
        <taxon>Clostridiaceae</taxon>
        <taxon>Clostridium</taxon>
    </lineage>
</organism>
<proteinExistence type="predicted"/>
<feature type="domain" description="YheO-like" evidence="1">
    <location>
        <begin position="8"/>
        <end position="119"/>
    </location>
</feature>
<dbReference type="Pfam" id="PF08348">
    <property type="entry name" value="PAS_6"/>
    <property type="match status" value="1"/>
</dbReference>